<keyword evidence="2" id="KW-1185">Reference proteome</keyword>
<dbReference type="Proteomes" id="UP001295423">
    <property type="component" value="Unassembled WGS sequence"/>
</dbReference>
<reference evidence="1" key="1">
    <citation type="submission" date="2023-08" db="EMBL/GenBank/DDBJ databases">
        <authorList>
            <person name="Audoor S."/>
            <person name="Bilcke G."/>
        </authorList>
    </citation>
    <scope>NUCLEOTIDE SEQUENCE</scope>
</reference>
<comment type="caution">
    <text evidence="1">The sequence shown here is derived from an EMBL/GenBank/DDBJ whole genome shotgun (WGS) entry which is preliminary data.</text>
</comment>
<accession>A0AAD2CQX4</accession>
<organism evidence="1 2">
    <name type="scientific">Cylindrotheca closterium</name>
    <dbReference type="NCBI Taxonomy" id="2856"/>
    <lineage>
        <taxon>Eukaryota</taxon>
        <taxon>Sar</taxon>
        <taxon>Stramenopiles</taxon>
        <taxon>Ochrophyta</taxon>
        <taxon>Bacillariophyta</taxon>
        <taxon>Bacillariophyceae</taxon>
        <taxon>Bacillariophycidae</taxon>
        <taxon>Bacillariales</taxon>
        <taxon>Bacillariaceae</taxon>
        <taxon>Cylindrotheca</taxon>
    </lineage>
</organism>
<dbReference type="EMBL" id="CAKOGP040001112">
    <property type="protein sequence ID" value="CAJ1942452.1"/>
    <property type="molecule type" value="Genomic_DNA"/>
</dbReference>
<dbReference type="Gene3D" id="2.60.120.620">
    <property type="entry name" value="q2cbj1_9rhob like domain"/>
    <property type="match status" value="1"/>
</dbReference>
<name>A0AAD2CQX4_9STRA</name>
<protein>
    <submittedName>
        <fullName evidence="1">Uncharacterized protein</fullName>
    </submittedName>
</protein>
<dbReference type="PANTHER" id="PTHR31630">
    <property type="entry name" value="PHYTANOYL-COA DIOXYGENASE-RELATED-RELATED"/>
    <property type="match status" value="1"/>
</dbReference>
<sequence>MEHLKTSKERKERWYSTQKPRFVEVKDISDTKEPYPEGIDSHIYGIPCSFLNKDQDRRTLCDALETNGFAVITGVVSEFDCVRSLGMAWDYIEAASFAEACCRQNSPTSAPVSRHNVESHSSNFFPHSLEGGFLPFYGSGYSYFAWDIRGHQNVRKVFECLHGTSNLISSMDGVVLWHEKQPRTDAGWFHLDQNPVSKPGKCGIQGLVNLLPVSEASGGNVMVAKSHKKFPHHYCSDRRSNDSEKHFCSDFYEQRLKELGSEDWMEIDPNDEIILQNEAIVTCLLKPGDMIIWDSRTVHCSNRGYGDINRSGTNQNRLEEAAHGLIRAATAVSMMPTDSVSSTILNRRVSAAKESRTMTHWTNQVTPLGQENLEGSRLEERRIKFMKNYERLTGKKALVNFDHLSRQELRLVQGQDANKDDDPQLLADS</sequence>
<dbReference type="PANTHER" id="PTHR31630:SF6">
    <property type="entry name" value="PHYTANOYL-COA DIOXYGENASE-RELATED"/>
    <property type="match status" value="1"/>
</dbReference>
<dbReference type="Pfam" id="PF05721">
    <property type="entry name" value="PhyH"/>
    <property type="match status" value="1"/>
</dbReference>
<dbReference type="SUPFAM" id="SSF51197">
    <property type="entry name" value="Clavaminate synthase-like"/>
    <property type="match status" value="1"/>
</dbReference>
<proteinExistence type="predicted"/>
<dbReference type="AlphaFoldDB" id="A0AAD2CQX4"/>
<dbReference type="InterPro" id="IPR008775">
    <property type="entry name" value="Phytyl_CoA_dOase-like"/>
</dbReference>
<evidence type="ECO:0000313" key="1">
    <source>
        <dbReference type="EMBL" id="CAJ1942452.1"/>
    </source>
</evidence>
<evidence type="ECO:0000313" key="2">
    <source>
        <dbReference type="Proteomes" id="UP001295423"/>
    </source>
</evidence>
<gene>
    <name evidence="1" type="ORF">CYCCA115_LOCUS7954</name>
</gene>